<evidence type="ECO:0000313" key="1">
    <source>
        <dbReference type="EMBL" id="SIT19548.1"/>
    </source>
</evidence>
<keyword evidence="2" id="KW-1185">Reference proteome</keyword>
<evidence type="ECO:0000313" key="2">
    <source>
        <dbReference type="Proteomes" id="UP000186795"/>
    </source>
</evidence>
<dbReference type="OrthoDB" id="2351239at2"/>
<name>A0A1N7Q9L8_9BACL</name>
<proteinExistence type="predicted"/>
<dbReference type="Proteomes" id="UP000186795">
    <property type="component" value="Unassembled WGS sequence"/>
</dbReference>
<organism evidence="1 2">
    <name type="scientific">Kroppenstedtia eburnea</name>
    <dbReference type="NCBI Taxonomy" id="714067"/>
    <lineage>
        <taxon>Bacteria</taxon>
        <taxon>Bacillati</taxon>
        <taxon>Bacillota</taxon>
        <taxon>Bacilli</taxon>
        <taxon>Bacillales</taxon>
        <taxon>Thermoactinomycetaceae</taxon>
        <taxon>Kroppenstedtia</taxon>
    </lineage>
</organism>
<dbReference type="AlphaFoldDB" id="A0A1N7Q9L8"/>
<accession>A0A1N7Q9L8</accession>
<dbReference type="PANTHER" id="PTHR40053:SF1">
    <property type="entry name" value="SPORULATION-CONTROL PROTEIN SPO0M"/>
    <property type="match status" value="1"/>
</dbReference>
<dbReference type="PANTHER" id="PTHR40053">
    <property type="entry name" value="SPORULATION-CONTROL PROTEIN SPO0M"/>
    <property type="match status" value="1"/>
</dbReference>
<gene>
    <name evidence="1" type="ORF">SAMN05421790_12211</name>
</gene>
<dbReference type="Pfam" id="PF07070">
    <property type="entry name" value="Spo0M"/>
    <property type="match status" value="1"/>
</dbReference>
<dbReference type="RefSeq" id="WP_009710047.1">
    <property type="nucleotide sequence ID" value="NZ_CP048103.1"/>
</dbReference>
<reference evidence="2" key="1">
    <citation type="submission" date="2017-01" db="EMBL/GenBank/DDBJ databases">
        <authorList>
            <person name="Varghese N."/>
            <person name="Submissions S."/>
        </authorList>
    </citation>
    <scope>NUCLEOTIDE SEQUENCE [LARGE SCALE GENOMIC DNA]</scope>
    <source>
        <strain evidence="2">DSM 45196</strain>
    </source>
</reference>
<sequence length="253" mass="29085">MSFFNKALASIGIGNAKVDTRLKQSRYRQGDLVEGEIFIQGGQVEQEIDEIYLYLVVLYFQESSQKEYIMEEHRLTEVFKIAPRETKVIPFEFMLPFDTPVTTGGCPVYLKTGLDIAMAVDPDDTDGIEVLPHPLVEKVLQLVERVGFQLVHIDFEFDHFFSRHPFIQRFQFKPTGDLRGALDELELMFYIGAEHLEAIFQVDRRATDLMTSLEEALDLDKKTFRMTVTEEDIQGGDQELETKLSDLIRGYAT</sequence>
<dbReference type="EMBL" id="FTOD01000022">
    <property type="protein sequence ID" value="SIT19548.1"/>
    <property type="molecule type" value="Genomic_DNA"/>
</dbReference>
<protein>
    <submittedName>
        <fullName evidence="1">Sporulation-control protein</fullName>
    </submittedName>
</protein>
<dbReference type="InterPro" id="IPR009776">
    <property type="entry name" value="Spore_0_M"/>
</dbReference>